<protein>
    <recommendedName>
        <fullName evidence="9">Pentatricopeptide repeat domain-containing protein</fullName>
    </recommendedName>
</protein>
<dbReference type="RefSeq" id="XP_007726486.1">
    <property type="nucleotide sequence ID" value="XM_007728296.1"/>
</dbReference>
<dbReference type="EMBL" id="AMWN01000006">
    <property type="protein sequence ID" value="EXJ83800.1"/>
    <property type="molecule type" value="Genomic_DNA"/>
</dbReference>
<keyword evidence="8" id="KW-1185">Reference proteome</keyword>
<dbReference type="PANTHER" id="PTHR47447:SF17">
    <property type="entry name" value="OS12G0638900 PROTEIN"/>
    <property type="match status" value="1"/>
</dbReference>
<comment type="function">
    <text evidence="3">Regulates mitochondrial small subunit maturation by controlling 15S rRNA 5'-end processing. Localizes to the 5' precursor of the 15S rRNA in a position that is subsequently occupied by mS47 in the mature yeast mtSSU. Uses structure and sequence-specific RNA recognition, binding to a single-stranded region of the precursor and specifically recognizing bases -6 to -1. The exchange of Ccm1 for mS47 is coupled to the irreversible removal of precursor rRNA that is accompanied by conformational changes of the mitoribosomal proteins uS5m and mS26. These conformational changes signal completion of 5'-end rRNA processing through protection of the mature 5'-end of the 15S rRNA and stabilization of mS47. The removal of the 5' precursor together with the dissociation of Ccm1 may be catalyzed by the 5'-3' exoribonuclease Pet127. Involved in the specific removal of group I introns in mitochondrial encoded transcripts.</text>
</comment>
<dbReference type="GeneID" id="19162285"/>
<dbReference type="OrthoDB" id="185373at2759"/>
<dbReference type="PROSITE" id="PS51375">
    <property type="entry name" value="PPR"/>
    <property type="match status" value="1"/>
</dbReference>
<evidence type="ECO:0000256" key="3">
    <source>
        <dbReference type="ARBA" id="ARBA00044493"/>
    </source>
</evidence>
<feature type="repeat" description="PPR" evidence="5">
    <location>
        <begin position="677"/>
        <end position="711"/>
    </location>
</feature>
<reference evidence="7 8" key="1">
    <citation type="submission" date="2013-03" db="EMBL/GenBank/DDBJ databases">
        <title>The Genome Sequence of Capronia coronata CBS 617.96.</title>
        <authorList>
            <consortium name="The Broad Institute Genomics Platform"/>
            <person name="Cuomo C."/>
            <person name="de Hoog S."/>
            <person name="Gorbushina A."/>
            <person name="Walker B."/>
            <person name="Young S.K."/>
            <person name="Zeng Q."/>
            <person name="Gargeya S."/>
            <person name="Fitzgerald M."/>
            <person name="Haas B."/>
            <person name="Abouelleil A."/>
            <person name="Allen A.W."/>
            <person name="Alvarado L."/>
            <person name="Arachchi H.M."/>
            <person name="Berlin A.M."/>
            <person name="Chapman S.B."/>
            <person name="Gainer-Dewar J."/>
            <person name="Goldberg J."/>
            <person name="Griggs A."/>
            <person name="Gujja S."/>
            <person name="Hansen M."/>
            <person name="Howarth C."/>
            <person name="Imamovic A."/>
            <person name="Ireland A."/>
            <person name="Larimer J."/>
            <person name="McCowan C."/>
            <person name="Murphy C."/>
            <person name="Pearson M."/>
            <person name="Poon T.W."/>
            <person name="Priest M."/>
            <person name="Roberts A."/>
            <person name="Saif S."/>
            <person name="Shea T."/>
            <person name="Sisk P."/>
            <person name="Sykes S."/>
            <person name="Wortman J."/>
            <person name="Nusbaum C."/>
            <person name="Birren B."/>
        </authorList>
    </citation>
    <scope>NUCLEOTIDE SEQUENCE [LARGE SCALE GENOMIC DNA]</scope>
    <source>
        <strain evidence="7 8">CBS 617.96</strain>
    </source>
</reference>
<evidence type="ECO:0000313" key="8">
    <source>
        <dbReference type="Proteomes" id="UP000019484"/>
    </source>
</evidence>
<organism evidence="7 8">
    <name type="scientific">Capronia coronata CBS 617.96</name>
    <dbReference type="NCBI Taxonomy" id="1182541"/>
    <lineage>
        <taxon>Eukaryota</taxon>
        <taxon>Fungi</taxon>
        <taxon>Dikarya</taxon>
        <taxon>Ascomycota</taxon>
        <taxon>Pezizomycotina</taxon>
        <taxon>Eurotiomycetes</taxon>
        <taxon>Chaetothyriomycetidae</taxon>
        <taxon>Chaetothyriales</taxon>
        <taxon>Herpotrichiellaceae</taxon>
        <taxon>Capronia</taxon>
    </lineage>
</organism>
<name>W9Y2B9_9EURO</name>
<sequence length="790" mass="88881">MSGKPTRTLRACLPLSLTGSFLSRIALRNFYSATPSYHPYHQAIDRKSLFPRPKSSSDPSPPSEQSTGASAADAVRSRTPASEVTDDDSDTKRIVRGAADVAKTTPARQSVEDAVLAGLPSYWRASQQPGSNTSTGQRTAADKLSTLQQSSERHFPSRLTKRFVNRKLPGPDATSALVPWSSRAATNAWSFPPASRHVPLEPGGDPYFLPNSNEFSQEWVRLYKSLTFPEDGDLSRARRELEAYRQAAVHFVGQRGGKALRRAWLRLGLNQRVKTLPSILIGCLTDSARMTLKFLSILPMLPREWKTRCECLTYLELVHGEEIKSQPDLQRMFARQIKHVSKVWSFPEGAMPRAFLALLLRHNSPEHCENIIDTVFQNSAPVPVPLILVVVDHFIKQGNPDRAVELLSAIPVDQREPFKQAILDRLTNLIGLDSVEDAEGGRNFKVLPRLMQIGLPLDANVHNRVLQQAVFLRLSNVAWEVFRFMEAENIHVDAKSHLVLLKDSFDRQDREKLDRILSAIHAREDLYRDPYLVAYTMHIVRIVCCFDRKLPPEVCFAHILAIYDRAYDRAPLVKLGLAEPLPAEQQSVSRLPEPRPAALGFTIWAYVLCQSDEKPVSRLWHWIAHLIQHKDTSICEAAKHDVLYNGFISFFSRQPSTLQKGLEVVEEMIELGLCEPSQRTWSEVLCGFLRHGEEGAAERVWRTMLAKGQLPSGSEWSFLLNRYEKSRLSRLVRYVLDERQIPEGLDAHLGSPDPLDAATGEAQKGLVMESEYEGEEGMAARTFGAPETVD</sequence>
<evidence type="ECO:0000256" key="4">
    <source>
        <dbReference type="ARBA" id="ARBA00044511"/>
    </source>
</evidence>
<evidence type="ECO:0008006" key="9">
    <source>
        <dbReference type="Google" id="ProtNLM"/>
    </source>
</evidence>
<feature type="region of interest" description="Disordered" evidence="6">
    <location>
        <begin position="49"/>
        <end position="93"/>
    </location>
</feature>
<keyword evidence="2" id="KW-0677">Repeat</keyword>
<dbReference type="Gene3D" id="1.25.40.10">
    <property type="entry name" value="Tetratricopeptide repeat domain"/>
    <property type="match status" value="1"/>
</dbReference>
<dbReference type="HOGENOM" id="CLU_018147_1_0_1"/>
<dbReference type="STRING" id="1182541.W9Y2B9"/>
<evidence type="ECO:0000256" key="1">
    <source>
        <dbReference type="ARBA" id="ARBA00006192"/>
    </source>
</evidence>
<dbReference type="Proteomes" id="UP000019484">
    <property type="component" value="Unassembled WGS sequence"/>
</dbReference>
<dbReference type="InterPro" id="IPR011990">
    <property type="entry name" value="TPR-like_helical_dom_sf"/>
</dbReference>
<dbReference type="InterPro" id="IPR002885">
    <property type="entry name" value="PPR_rpt"/>
</dbReference>
<gene>
    <name evidence="7" type="ORF">A1O1_07427</name>
</gene>
<dbReference type="PANTHER" id="PTHR47447">
    <property type="entry name" value="OS03G0856100 PROTEIN"/>
    <property type="match status" value="1"/>
</dbReference>
<proteinExistence type="inferred from homology"/>
<comment type="similarity">
    <text evidence="1">Belongs to the CCM1 family.</text>
</comment>
<evidence type="ECO:0000256" key="6">
    <source>
        <dbReference type="SAM" id="MobiDB-lite"/>
    </source>
</evidence>
<evidence type="ECO:0000256" key="5">
    <source>
        <dbReference type="PROSITE-ProRule" id="PRU00708"/>
    </source>
</evidence>
<comment type="caution">
    <text evidence="7">The sequence shown here is derived from an EMBL/GenBank/DDBJ whole genome shotgun (WGS) entry which is preliminary data.</text>
</comment>
<dbReference type="eggNOG" id="KOG4197">
    <property type="taxonomic scope" value="Eukaryota"/>
</dbReference>
<evidence type="ECO:0000256" key="2">
    <source>
        <dbReference type="ARBA" id="ARBA00022737"/>
    </source>
</evidence>
<comment type="subunit">
    <text evidence="4">Binds to mitochondrial small subunit 15S rRNA.</text>
</comment>
<dbReference type="AlphaFoldDB" id="W9Y2B9"/>
<evidence type="ECO:0000313" key="7">
    <source>
        <dbReference type="EMBL" id="EXJ83800.1"/>
    </source>
</evidence>
<accession>W9Y2B9</accession>